<feature type="compositionally biased region" description="Basic and acidic residues" evidence="6">
    <location>
        <begin position="354"/>
        <end position="380"/>
    </location>
</feature>
<feature type="compositionally biased region" description="Basic and acidic residues" evidence="6">
    <location>
        <begin position="313"/>
        <end position="326"/>
    </location>
</feature>
<feature type="transmembrane region" description="Helical" evidence="7">
    <location>
        <begin position="17"/>
        <end position="37"/>
    </location>
</feature>
<evidence type="ECO:0000256" key="2">
    <source>
        <dbReference type="ARBA" id="ARBA00022692"/>
    </source>
</evidence>
<dbReference type="AlphaFoldDB" id="A0A4U0U6T1"/>
<feature type="domain" description="Rhodopsin" evidence="8">
    <location>
        <begin position="37"/>
        <end position="277"/>
    </location>
</feature>
<comment type="similarity">
    <text evidence="5">Belongs to the SAT4 family.</text>
</comment>
<proteinExistence type="inferred from homology"/>
<feature type="region of interest" description="Disordered" evidence="6">
    <location>
        <begin position="281"/>
        <end position="380"/>
    </location>
</feature>
<protein>
    <recommendedName>
        <fullName evidence="8">Rhodopsin domain-containing protein</fullName>
    </recommendedName>
</protein>
<feature type="transmembrane region" description="Helical" evidence="7">
    <location>
        <begin position="139"/>
        <end position="162"/>
    </location>
</feature>
<comment type="caution">
    <text evidence="9">The sequence shown here is derived from an EMBL/GenBank/DDBJ whole genome shotgun (WGS) entry which is preliminary data.</text>
</comment>
<dbReference type="EMBL" id="NAJL01000010">
    <property type="protein sequence ID" value="TKA30694.1"/>
    <property type="molecule type" value="Genomic_DNA"/>
</dbReference>
<dbReference type="GO" id="GO:0016020">
    <property type="term" value="C:membrane"/>
    <property type="evidence" value="ECO:0007669"/>
    <property type="project" value="UniProtKB-SubCell"/>
</dbReference>
<evidence type="ECO:0000313" key="9">
    <source>
        <dbReference type="EMBL" id="TKA30694.1"/>
    </source>
</evidence>
<dbReference type="OrthoDB" id="444631at2759"/>
<evidence type="ECO:0000259" key="8">
    <source>
        <dbReference type="Pfam" id="PF20684"/>
    </source>
</evidence>
<evidence type="ECO:0000313" key="10">
    <source>
        <dbReference type="Proteomes" id="UP000308549"/>
    </source>
</evidence>
<keyword evidence="4 7" id="KW-0472">Membrane</keyword>
<feature type="compositionally biased region" description="Acidic residues" evidence="6">
    <location>
        <begin position="332"/>
        <end position="343"/>
    </location>
</feature>
<name>A0A4U0U6T1_9PEZI</name>
<keyword evidence="3 7" id="KW-1133">Transmembrane helix</keyword>
<dbReference type="PANTHER" id="PTHR33048:SF162">
    <property type="entry name" value="SATRATOXIN BIOSYNTHESIS SC1 CLUSTER PROTEIN 4"/>
    <property type="match status" value="1"/>
</dbReference>
<dbReference type="InterPro" id="IPR049326">
    <property type="entry name" value="Rhodopsin_dom_fungi"/>
</dbReference>
<keyword evidence="2 7" id="KW-0812">Transmembrane</keyword>
<feature type="transmembrane region" description="Helical" evidence="7">
    <location>
        <begin position="104"/>
        <end position="127"/>
    </location>
</feature>
<evidence type="ECO:0000256" key="3">
    <source>
        <dbReference type="ARBA" id="ARBA00022989"/>
    </source>
</evidence>
<dbReference type="InterPro" id="IPR052337">
    <property type="entry name" value="SAT4-like"/>
</dbReference>
<feature type="compositionally biased region" description="Basic and acidic residues" evidence="6">
    <location>
        <begin position="287"/>
        <end position="299"/>
    </location>
</feature>
<feature type="transmembrane region" description="Helical" evidence="7">
    <location>
        <begin position="219"/>
        <end position="239"/>
    </location>
</feature>
<sequence>MAGGTAVYDQPEARIDYTTLLTAIWVLFAIATCFYAARLYIRLSTFHHVYTDDGFTTFALALLVVNAIITTIMAPPMYELIHISLKLGDPTPEFFERASLYLKLQFASTLVFWTCLWSIKAAFLAFFYRLTDNLKKVRIVWWIVTVLTTLFYIGSVITYPVSCSNFELGQCDAPRNIRLSLFSLRFSTAVDVISDAMIIAIPSYLCWRVRISAKQKAGLYMVLTVGVIIIAFSIARILVTDKHRKHPEITWLALWSSIESSVAVIVACMVSFKTLLSEQRRPQSHAKSSDRDGRGRRSCEPLGVVGDTANTDSRSREFRRSRKDPYALELAGLDDNDDDDDDNGNFAGPVSRSTTDKWTSEDGSHKASNPDRDSAEQDFG</sequence>
<comment type="subcellular location">
    <subcellularLocation>
        <location evidence="1">Membrane</location>
        <topology evidence="1">Multi-pass membrane protein</topology>
    </subcellularLocation>
</comment>
<dbReference type="PANTHER" id="PTHR33048">
    <property type="entry name" value="PTH11-LIKE INTEGRAL MEMBRANE PROTEIN (AFU_ORTHOLOGUE AFUA_5G11245)"/>
    <property type="match status" value="1"/>
</dbReference>
<evidence type="ECO:0000256" key="5">
    <source>
        <dbReference type="ARBA" id="ARBA00038359"/>
    </source>
</evidence>
<keyword evidence="10" id="KW-1185">Reference proteome</keyword>
<dbReference type="Pfam" id="PF20684">
    <property type="entry name" value="Fung_rhodopsin"/>
    <property type="match status" value="1"/>
</dbReference>
<feature type="transmembrane region" description="Helical" evidence="7">
    <location>
        <begin position="58"/>
        <end position="78"/>
    </location>
</feature>
<organism evidence="9 10">
    <name type="scientific">Salinomyces thailandicus</name>
    <dbReference type="NCBI Taxonomy" id="706561"/>
    <lineage>
        <taxon>Eukaryota</taxon>
        <taxon>Fungi</taxon>
        <taxon>Dikarya</taxon>
        <taxon>Ascomycota</taxon>
        <taxon>Pezizomycotina</taxon>
        <taxon>Dothideomycetes</taxon>
        <taxon>Dothideomycetidae</taxon>
        <taxon>Mycosphaerellales</taxon>
        <taxon>Teratosphaeriaceae</taxon>
        <taxon>Salinomyces</taxon>
    </lineage>
</organism>
<dbReference type="Proteomes" id="UP000308549">
    <property type="component" value="Unassembled WGS sequence"/>
</dbReference>
<evidence type="ECO:0000256" key="4">
    <source>
        <dbReference type="ARBA" id="ARBA00023136"/>
    </source>
</evidence>
<feature type="transmembrane region" description="Helical" evidence="7">
    <location>
        <begin position="182"/>
        <end position="207"/>
    </location>
</feature>
<feature type="transmembrane region" description="Helical" evidence="7">
    <location>
        <begin position="251"/>
        <end position="272"/>
    </location>
</feature>
<gene>
    <name evidence="9" type="ORF">B0A50_02414</name>
</gene>
<evidence type="ECO:0000256" key="6">
    <source>
        <dbReference type="SAM" id="MobiDB-lite"/>
    </source>
</evidence>
<accession>A0A4U0U6T1</accession>
<evidence type="ECO:0000256" key="1">
    <source>
        <dbReference type="ARBA" id="ARBA00004141"/>
    </source>
</evidence>
<reference evidence="9 10" key="1">
    <citation type="submission" date="2017-03" db="EMBL/GenBank/DDBJ databases">
        <title>Genomes of endolithic fungi from Antarctica.</title>
        <authorList>
            <person name="Coleine C."/>
            <person name="Masonjones S."/>
            <person name="Stajich J.E."/>
        </authorList>
    </citation>
    <scope>NUCLEOTIDE SEQUENCE [LARGE SCALE GENOMIC DNA]</scope>
    <source>
        <strain evidence="9 10">CCFEE 6315</strain>
    </source>
</reference>
<evidence type="ECO:0000256" key="7">
    <source>
        <dbReference type="SAM" id="Phobius"/>
    </source>
</evidence>